<evidence type="ECO:0000313" key="2">
    <source>
        <dbReference type="EMBL" id="MXO96045.1"/>
    </source>
</evidence>
<dbReference type="RefSeq" id="WP_234028161.1">
    <property type="nucleotide sequence ID" value="NZ_WTYI01000001.1"/>
</dbReference>
<evidence type="ECO:0000313" key="3">
    <source>
        <dbReference type="Proteomes" id="UP000432727"/>
    </source>
</evidence>
<gene>
    <name evidence="2" type="ORF">GRI34_06365</name>
</gene>
<dbReference type="Pfam" id="PF00583">
    <property type="entry name" value="Acetyltransf_1"/>
    <property type="match status" value="1"/>
</dbReference>
<evidence type="ECO:0000259" key="1">
    <source>
        <dbReference type="PROSITE" id="PS51186"/>
    </source>
</evidence>
<dbReference type="SUPFAM" id="SSF55729">
    <property type="entry name" value="Acyl-CoA N-acyltransferases (Nat)"/>
    <property type="match status" value="1"/>
</dbReference>
<accession>A0A6I4TJD2</accession>
<dbReference type="PROSITE" id="PS51186">
    <property type="entry name" value="GNAT"/>
    <property type="match status" value="1"/>
</dbReference>
<dbReference type="Proteomes" id="UP000432727">
    <property type="component" value="Unassembled WGS sequence"/>
</dbReference>
<feature type="domain" description="N-acetyltransferase" evidence="1">
    <location>
        <begin position="3"/>
        <end position="142"/>
    </location>
</feature>
<dbReference type="Gene3D" id="3.40.630.30">
    <property type="match status" value="1"/>
</dbReference>
<dbReference type="InterPro" id="IPR000182">
    <property type="entry name" value="GNAT_dom"/>
</dbReference>
<comment type="caution">
    <text evidence="2">The sequence shown here is derived from an EMBL/GenBank/DDBJ whole genome shotgun (WGS) entry which is preliminary data.</text>
</comment>
<sequence>MVVQILRSPPADVAKALSVGIAEFNRATIPDLEPNEDEVRFHVVARGDNGELIGGLRGSCYWNTLHIELLWLSEQARGSGTGSDLVAAAEAFAGDLQCNLALVETTSWQARPFYERNGYELMASLEGRPKGHTTHYLRKTLKTENV</sequence>
<dbReference type="EMBL" id="WTYI01000001">
    <property type="protein sequence ID" value="MXO96045.1"/>
    <property type="molecule type" value="Genomic_DNA"/>
</dbReference>
<organism evidence="2 3">
    <name type="scientific">Qipengyuania aquimaris</name>
    <dbReference type="NCBI Taxonomy" id="255984"/>
    <lineage>
        <taxon>Bacteria</taxon>
        <taxon>Pseudomonadati</taxon>
        <taxon>Pseudomonadota</taxon>
        <taxon>Alphaproteobacteria</taxon>
        <taxon>Sphingomonadales</taxon>
        <taxon>Erythrobacteraceae</taxon>
        <taxon>Qipengyuania</taxon>
    </lineage>
</organism>
<dbReference type="GO" id="GO:0016747">
    <property type="term" value="F:acyltransferase activity, transferring groups other than amino-acyl groups"/>
    <property type="evidence" value="ECO:0007669"/>
    <property type="project" value="InterPro"/>
</dbReference>
<proteinExistence type="predicted"/>
<name>A0A6I4TJD2_9SPHN</name>
<keyword evidence="3" id="KW-1185">Reference proteome</keyword>
<dbReference type="InterPro" id="IPR016181">
    <property type="entry name" value="Acyl_CoA_acyltransferase"/>
</dbReference>
<dbReference type="AlphaFoldDB" id="A0A6I4TJD2"/>
<keyword evidence="2" id="KW-0808">Transferase</keyword>
<protein>
    <submittedName>
        <fullName evidence="2">GNAT family N-acetyltransferase</fullName>
    </submittedName>
</protein>
<reference evidence="2 3" key="1">
    <citation type="submission" date="2019-12" db="EMBL/GenBank/DDBJ databases">
        <title>Genomic-based taxomic classification of the family Erythrobacteraceae.</title>
        <authorList>
            <person name="Xu L."/>
        </authorList>
    </citation>
    <scope>NUCLEOTIDE SEQUENCE [LARGE SCALE GENOMIC DNA]</scope>
    <source>
        <strain evidence="2 3">JCM 12189</strain>
    </source>
</reference>